<dbReference type="InterPro" id="IPR036890">
    <property type="entry name" value="HATPase_C_sf"/>
</dbReference>
<dbReference type="EMBL" id="PNIO01000021">
    <property type="protein sequence ID" value="PMP71845.1"/>
    <property type="molecule type" value="Genomic_DNA"/>
</dbReference>
<accession>A0A2J6WNA0</accession>
<feature type="transmembrane region" description="Helical" evidence="1">
    <location>
        <begin position="86"/>
        <end position="105"/>
    </location>
</feature>
<comment type="caution">
    <text evidence="2">The sequence shown here is derived from an EMBL/GenBank/DDBJ whole genome shotgun (WGS) entry which is preliminary data.</text>
</comment>
<name>A0A2J6WNA0_9BACT</name>
<reference evidence="2 3" key="1">
    <citation type="submission" date="2018-01" db="EMBL/GenBank/DDBJ databases">
        <title>Metagenomic assembled genomes from two thermal pools in the Uzon Caldera, Kamchatka, Russia.</title>
        <authorList>
            <person name="Wilkins L."/>
            <person name="Ettinger C."/>
        </authorList>
    </citation>
    <scope>NUCLEOTIDE SEQUENCE [LARGE SCALE GENOMIC DNA]</scope>
    <source>
        <strain evidence="2">ZAV-04</strain>
    </source>
</reference>
<keyword evidence="1" id="KW-1133">Transmembrane helix</keyword>
<evidence type="ECO:0000313" key="2">
    <source>
        <dbReference type="EMBL" id="PMP71845.1"/>
    </source>
</evidence>
<protein>
    <submittedName>
        <fullName evidence="2">Uncharacterized protein</fullName>
    </submittedName>
</protein>
<keyword evidence="1" id="KW-0812">Transmembrane</keyword>
<dbReference type="SUPFAM" id="SSF55874">
    <property type="entry name" value="ATPase domain of HSP90 chaperone/DNA topoisomerase II/histidine kinase"/>
    <property type="match status" value="1"/>
</dbReference>
<keyword evidence="1" id="KW-0472">Membrane</keyword>
<sequence>MNFQVKIFLTFAISVVLIFSVINFITINFFKEQQHKYEEEILSLYREILKQNKNYQLPYYIKAYENELFFEESYITDRFNRFSKTILIWEVLLILVLSYLFYKILNIISRKEQEEEEFLRFLFFVLSHKIGNFLSTLNTNIEILRLKPESRVLERMQTSCNIIGAELKKTMETIKKLPKTARSRQKINLTELIKNVNSKFASDKKILFSKKEVNVYNNLEAMETIVFLLLDNAFRYAHSKIHIKIFRNAVAIRNDFTEIVKGSGLGLQIAEYLCRSNKLQLKYRAKGEHFIAVLIFN</sequence>
<gene>
    <name evidence="2" type="ORF">C0186_02595</name>
</gene>
<organism evidence="2 3">
    <name type="scientific">Thermodesulfovibrio aggregans</name>
    <dbReference type="NCBI Taxonomy" id="86166"/>
    <lineage>
        <taxon>Bacteria</taxon>
        <taxon>Pseudomonadati</taxon>
        <taxon>Nitrospirota</taxon>
        <taxon>Thermodesulfovibrionia</taxon>
        <taxon>Thermodesulfovibrionales</taxon>
        <taxon>Thermodesulfovibrionaceae</taxon>
        <taxon>Thermodesulfovibrio</taxon>
    </lineage>
</organism>
<dbReference type="Proteomes" id="UP000242288">
    <property type="component" value="Unassembled WGS sequence"/>
</dbReference>
<dbReference type="AlphaFoldDB" id="A0A2J6WNA0"/>
<evidence type="ECO:0000256" key="1">
    <source>
        <dbReference type="SAM" id="Phobius"/>
    </source>
</evidence>
<proteinExistence type="predicted"/>
<feature type="transmembrane region" description="Helical" evidence="1">
    <location>
        <begin position="7"/>
        <end position="30"/>
    </location>
</feature>
<evidence type="ECO:0000313" key="3">
    <source>
        <dbReference type="Proteomes" id="UP000242288"/>
    </source>
</evidence>